<dbReference type="AlphaFoldDB" id="A0A0F9IK81"/>
<sequence length="69" mass="7454">VNGSALFSPLRSIGAKLRELAHRTLAAPETQESQSSVPEVRSCADARDGWAGKRENSESDDLVSKLWDG</sequence>
<accession>A0A0F9IK81</accession>
<protein>
    <submittedName>
        <fullName evidence="2">Uncharacterized protein</fullName>
    </submittedName>
</protein>
<feature type="region of interest" description="Disordered" evidence="1">
    <location>
        <begin position="25"/>
        <end position="69"/>
    </location>
</feature>
<gene>
    <name evidence="2" type="ORF">LCGC14_1648150</name>
</gene>
<comment type="caution">
    <text evidence="2">The sequence shown here is derived from an EMBL/GenBank/DDBJ whole genome shotgun (WGS) entry which is preliminary data.</text>
</comment>
<evidence type="ECO:0000256" key="1">
    <source>
        <dbReference type="SAM" id="MobiDB-lite"/>
    </source>
</evidence>
<feature type="non-terminal residue" evidence="2">
    <location>
        <position position="1"/>
    </location>
</feature>
<feature type="compositionally biased region" description="Basic and acidic residues" evidence="1">
    <location>
        <begin position="42"/>
        <end position="57"/>
    </location>
</feature>
<organism evidence="2">
    <name type="scientific">marine sediment metagenome</name>
    <dbReference type="NCBI Taxonomy" id="412755"/>
    <lineage>
        <taxon>unclassified sequences</taxon>
        <taxon>metagenomes</taxon>
        <taxon>ecological metagenomes</taxon>
    </lineage>
</organism>
<evidence type="ECO:0000313" key="2">
    <source>
        <dbReference type="EMBL" id="KKM20174.1"/>
    </source>
</evidence>
<dbReference type="EMBL" id="LAZR01013823">
    <property type="protein sequence ID" value="KKM20174.1"/>
    <property type="molecule type" value="Genomic_DNA"/>
</dbReference>
<name>A0A0F9IK81_9ZZZZ</name>
<proteinExistence type="predicted"/>
<reference evidence="2" key="1">
    <citation type="journal article" date="2015" name="Nature">
        <title>Complex archaea that bridge the gap between prokaryotes and eukaryotes.</title>
        <authorList>
            <person name="Spang A."/>
            <person name="Saw J.H."/>
            <person name="Jorgensen S.L."/>
            <person name="Zaremba-Niedzwiedzka K."/>
            <person name="Martijn J."/>
            <person name="Lind A.E."/>
            <person name="van Eijk R."/>
            <person name="Schleper C."/>
            <person name="Guy L."/>
            <person name="Ettema T.J."/>
        </authorList>
    </citation>
    <scope>NUCLEOTIDE SEQUENCE</scope>
</reference>